<organism evidence="3 4">
    <name type="scientific">Pseudopedobacter saltans (strain ATCC 51119 / DSM 12145 / JCM 21818 / CCUG 39354 / LMG 10337 / NBRC 100064 / NCIMB 13643)</name>
    <name type="common">Pedobacter saltans</name>
    <dbReference type="NCBI Taxonomy" id="762903"/>
    <lineage>
        <taxon>Bacteria</taxon>
        <taxon>Pseudomonadati</taxon>
        <taxon>Bacteroidota</taxon>
        <taxon>Sphingobacteriia</taxon>
        <taxon>Sphingobacteriales</taxon>
        <taxon>Sphingobacteriaceae</taxon>
        <taxon>Pseudopedobacter</taxon>
    </lineage>
</organism>
<dbReference type="EMBL" id="CP002545">
    <property type="protein sequence ID" value="ADY53066.1"/>
    <property type="molecule type" value="Genomic_DNA"/>
</dbReference>
<feature type="transmembrane region" description="Helical" evidence="1">
    <location>
        <begin position="12"/>
        <end position="31"/>
    </location>
</feature>
<dbReference type="eggNOG" id="ENOG502Z8HM">
    <property type="taxonomic scope" value="Bacteria"/>
</dbReference>
<dbReference type="OrthoDB" id="1466660at2"/>
<accession>F0S4P8</accession>
<keyword evidence="1" id="KW-0812">Transmembrane</keyword>
<evidence type="ECO:0000313" key="3">
    <source>
        <dbReference type="EMBL" id="ADY53066.1"/>
    </source>
</evidence>
<evidence type="ECO:0000259" key="2">
    <source>
        <dbReference type="Pfam" id="PF22827"/>
    </source>
</evidence>
<reference evidence="3 4" key="1">
    <citation type="journal article" date="2011" name="Stand. Genomic Sci.">
        <title>Complete genome sequence of the gliding, heparinolytic Pedobacter saltans type strain (113).</title>
        <authorList>
            <person name="Liolios K."/>
            <person name="Sikorski J."/>
            <person name="Lu M."/>
            <person name="Nolan M."/>
            <person name="Lapidus A."/>
            <person name="Lucas S."/>
            <person name="Hammon N."/>
            <person name="Deshpande S."/>
            <person name="Cheng J.F."/>
            <person name="Tapia R."/>
            <person name="Han C."/>
            <person name="Goodwin L."/>
            <person name="Pitluck S."/>
            <person name="Huntemann M."/>
            <person name="Ivanova N."/>
            <person name="Pagani I."/>
            <person name="Mavromatis K."/>
            <person name="Ovchinikova G."/>
            <person name="Pati A."/>
            <person name="Chen A."/>
            <person name="Palaniappan K."/>
            <person name="Land M."/>
            <person name="Hauser L."/>
            <person name="Brambilla E.M."/>
            <person name="Kotsyurbenko O."/>
            <person name="Rohde M."/>
            <person name="Tindall B.J."/>
            <person name="Abt B."/>
            <person name="Goker M."/>
            <person name="Detter J.C."/>
            <person name="Woyke T."/>
            <person name="Bristow J."/>
            <person name="Eisen J.A."/>
            <person name="Markowitz V."/>
            <person name="Hugenholtz P."/>
            <person name="Klenk H.P."/>
            <person name="Kyrpides N.C."/>
        </authorList>
    </citation>
    <scope>NUCLEOTIDE SEQUENCE [LARGE SCALE GENOMIC DNA]</scope>
    <source>
        <strain evidence="4">ATCC 51119 / DSM 12145 / JCM 21818 / LMG 10337 / NBRC 100064 / NCIMB 13643</strain>
    </source>
</reference>
<dbReference type="Proteomes" id="UP000000310">
    <property type="component" value="Chromosome"/>
</dbReference>
<feature type="domain" description="Gliding motility protein GldL-like N-terminal" evidence="2">
    <location>
        <begin position="14"/>
        <end position="75"/>
    </location>
</feature>
<dbReference type="Pfam" id="PF22827">
    <property type="entry name" value="GldL_N"/>
    <property type="match status" value="1"/>
</dbReference>
<gene>
    <name evidence="3" type="ordered locus">Pedsa_2521</name>
</gene>
<dbReference type="AlphaFoldDB" id="F0S4P8"/>
<dbReference type="NCBIfam" id="TIGR03513">
    <property type="entry name" value="GldL_gliding"/>
    <property type="match status" value="1"/>
</dbReference>
<dbReference type="InterPro" id="IPR055087">
    <property type="entry name" value="GldL-like_N"/>
</dbReference>
<dbReference type="InterPro" id="IPR019852">
    <property type="entry name" value="Motility-assoc_prot_GldL"/>
</dbReference>
<evidence type="ECO:0000313" key="4">
    <source>
        <dbReference type="Proteomes" id="UP000000310"/>
    </source>
</evidence>
<keyword evidence="4" id="KW-1185">Reference proteome</keyword>
<dbReference type="STRING" id="762903.Pedsa_2521"/>
<dbReference type="HOGENOM" id="CLU_082721_0_0_10"/>
<keyword evidence="1" id="KW-0472">Membrane</keyword>
<evidence type="ECO:0000256" key="1">
    <source>
        <dbReference type="SAM" id="Phobius"/>
    </source>
</evidence>
<sequence>MAGKKKFKVTMDAIVSWGATVVIIGALFKIMHWPGGGMVISAGLLVEALLFFLMGFQPPHKDPKWEKVYPQLSDDFAGDLPDMHKAVKLNELEIKGNVGGGAAFPDLKIGDDFAAKVREGLDNFSSKIAAISNAADASVATADFANKISSASSKVEGLGQAAEKASAGVLEVAQASQASKEYYTQVTNLGKNISALNAVYELELQDSNAHLKAMNKFYQNLSETMQNFNESLDDSKQFKEEVGKLSKNLASLNAVYGNMLSAMNQPRA</sequence>
<proteinExistence type="predicted"/>
<dbReference type="RefSeq" id="WP_013633551.1">
    <property type="nucleotide sequence ID" value="NC_015177.1"/>
</dbReference>
<reference evidence="4" key="2">
    <citation type="submission" date="2011-02" db="EMBL/GenBank/DDBJ databases">
        <title>The complete genome of Pedobacter saltans DSM 12145.</title>
        <authorList>
            <consortium name="US DOE Joint Genome Institute (JGI-PGF)"/>
            <person name="Lucas S."/>
            <person name="Copeland A."/>
            <person name="Lapidus A."/>
            <person name="Bruce D."/>
            <person name="Goodwin L."/>
            <person name="Pitluck S."/>
            <person name="Kyrpides N."/>
            <person name="Mavromatis K."/>
            <person name="Pagani I."/>
            <person name="Ivanova N."/>
            <person name="Ovchinnikova G."/>
            <person name="Lu M."/>
            <person name="Detter J.C."/>
            <person name="Han C."/>
            <person name="Land M."/>
            <person name="Hauser L."/>
            <person name="Markowitz V."/>
            <person name="Cheng J.-F."/>
            <person name="Hugenholtz P."/>
            <person name="Woyke T."/>
            <person name="Wu D."/>
            <person name="Tindall B."/>
            <person name="Pomrenke H.G."/>
            <person name="Brambilla E."/>
            <person name="Klenk H.-P."/>
            <person name="Eisen J.A."/>
        </authorList>
    </citation>
    <scope>NUCLEOTIDE SEQUENCE [LARGE SCALE GENOMIC DNA]</scope>
    <source>
        <strain evidence="4">ATCC 51119 / DSM 12145 / JCM 21818 / LMG 10337 / NBRC 100064 / NCIMB 13643</strain>
    </source>
</reference>
<protein>
    <submittedName>
        <fullName evidence="3">Gliding motility-associated protein GldL</fullName>
    </submittedName>
</protein>
<name>F0S4P8_PSESL</name>
<keyword evidence="1" id="KW-1133">Transmembrane helix</keyword>
<dbReference type="KEGG" id="psn:Pedsa_2521"/>